<dbReference type="STRING" id="39492.ERS852540_01788"/>
<dbReference type="Proteomes" id="UP000095662">
    <property type="component" value="Unassembled WGS sequence"/>
</dbReference>
<evidence type="ECO:0000313" key="8">
    <source>
        <dbReference type="EMBL" id="CUQ88729.1"/>
    </source>
</evidence>
<evidence type="ECO:0000256" key="1">
    <source>
        <dbReference type="ARBA" id="ARBA00009865"/>
    </source>
</evidence>
<dbReference type="EMBL" id="CZBY01000014">
    <property type="protein sequence ID" value="CUQ88729.1"/>
    <property type="molecule type" value="Genomic_DNA"/>
</dbReference>
<keyword evidence="2" id="KW-0624">Polysaccharide degradation</keyword>
<evidence type="ECO:0000256" key="5">
    <source>
        <dbReference type="ARBA" id="ARBA00023295"/>
    </source>
</evidence>
<keyword evidence="4" id="KW-0119">Carbohydrate metabolism</keyword>
<dbReference type="GO" id="GO:0045493">
    <property type="term" value="P:xylan catabolic process"/>
    <property type="evidence" value="ECO:0007669"/>
    <property type="project" value="UniProtKB-KW"/>
</dbReference>
<dbReference type="InterPro" id="IPR052176">
    <property type="entry name" value="Glycosyl_Hydrlase_43_Enz"/>
</dbReference>
<evidence type="ECO:0000256" key="7">
    <source>
        <dbReference type="RuleBase" id="RU361187"/>
    </source>
</evidence>
<evidence type="ECO:0000256" key="6">
    <source>
        <dbReference type="PIRSR" id="PIRSR606710-2"/>
    </source>
</evidence>
<comment type="similarity">
    <text evidence="1 7">Belongs to the glycosyl hydrolase 43 family.</text>
</comment>
<evidence type="ECO:0000313" key="9">
    <source>
        <dbReference type="Proteomes" id="UP000095662"/>
    </source>
</evidence>
<sequence>MPNPYLPLWEYIPDGEPRVFGDRVYIYGSHDRAGSDDFCDYVLKCWSAPVNDLNNWVCHGVTFRVKPDGDFPSDTDWTPDKNQILFAPDVVCRNGKYYLYAYIVNATGCVAVSDRPEGPFTLLSKYKYTISDEICCNGWFIDPGVLVDDDGRTYIYCGYERSFMAEVDTDTMYTIKDNSCIEHIIPITTDNDGGFDTEETLFFEACSPRKVGDTYYLIYSPKRGPRLAYATSDKPTGPFKYRGYIVDNGVDYPGGNDHGSIAQINGQWYIFYHRMTNGTVMSRRACVEKIEILPDGTIPPVEMTSLGFEDSLDPYRITEAEIACVLKGGAFVTEHNKFERVVTGIKDGAVIGYKYYDFGLDNGNGRMYFNADITGLGADCNVHIRIDSEDGEEIGSFKVGHGNGVYKTEVKPISDRHAVFLTVDTDYSGWTAAYFKERPLFELKRFVFTK</sequence>
<proteinExistence type="inferred from homology"/>
<keyword evidence="2" id="KW-0858">Xylan degradation</keyword>
<dbReference type="Gene3D" id="2.60.120.260">
    <property type="entry name" value="Galactose-binding domain-like"/>
    <property type="match status" value="1"/>
</dbReference>
<organism evidence="8 9">
    <name type="scientific">[Eubacterium] siraeum</name>
    <dbReference type="NCBI Taxonomy" id="39492"/>
    <lineage>
        <taxon>Bacteria</taxon>
        <taxon>Bacillati</taxon>
        <taxon>Bacillota</taxon>
        <taxon>Clostridia</taxon>
        <taxon>Eubacteriales</taxon>
        <taxon>Oscillospiraceae</taxon>
        <taxon>Oscillospiraceae incertae sedis</taxon>
    </lineage>
</organism>
<dbReference type="Pfam" id="PF04616">
    <property type="entry name" value="Glyco_hydro_43"/>
    <property type="match status" value="1"/>
</dbReference>
<name>A0A174ZV80_9FIRM</name>
<dbReference type="SUPFAM" id="SSF75005">
    <property type="entry name" value="Arabinanase/levansucrase/invertase"/>
    <property type="match status" value="1"/>
</dbReference>
<evidence type="ECO:0000256" key="4">
    <source>
        <dbReference type="ARBA" id="ARBA00023277"/>
    </source>
</evidence>
<gene>
    <name evidence="8" type="primary">xylA</name>
    <name evidence="8" type="ORF">ERS852540_01788</name>
</gene>
<dbReference type="OrthoDB" id="9801455at2"/>
<dbReference type="InterPro" id="IPR006710">
    <property type="entry name" value="Glyco_hydro_43"/>
</dbReference>
<keyword evidence="3 7" id="KW-0378">Hydrolase</keyword>
<dbReference type="InterPro" id="IPR023296">
    <property type="entry name" value="Glyco_hydro_beta-prop_sf"/>
</dbReference>
<evidence type="ECO:0000256" key="2">
    <source>
        <dbReference type="ARBA" id="ARBA00022651"/>
    </source>
</evidence>
<accession>A0A174ZV80</accession>
<dbReference type="PANTHER" id="PTHR43772">
    <property type="entry name" value="ENDO-1,4-BETA-XYLANASE"/>
    <property type="match status" value="1"/>
</dbReference>
<evidence type="ECO:0000256" key="3">
    <source>
        <dbReference type="ARBA" id="ARBA00022801"/>
    </source>
</evidence>
<dbReference type="CDD" id="cd18620">
    <property type="entry name" value="GH43_XylA-like"/>
    <property type="match status" value="1"/>
</dbReference>
<protein>
    <submittedName>
        <fullName evidence="8">Xylosidase/arabinosidase</fullName>
    </submittedName>
</protein>
<feature type="site" description="Important for catalytic activity, responsible for pKa modulation of the active site Glu and correct orientation of both the proton donor and substrate" evidence="6">
    <location>
        <position position="142"/>
    </location>
</feature>
<dbReference type="PANTHER" id="PTHR43772:SF2">
    <property type="entry name" value="PUTATIVE (AFU_ORTHOLOGUE AFUA_2G04480)-RELATED"/>
    <property type="match status" value="1"/>
</dbReference>
<keyword evidence="5 7" id="KW-0326">Glycosidase</keyword>
<reference evidence="8 9" key="1">
    <citation type="submission" date="2015-09" db="EMBL/GenBank/DDBJ databases">
        <authorList>
            <consortium name="Pathogen Informatics"/>
        </authorList>
    </citation>
    <scope>NUCLEOTIDE SEQUENCE [LARGE SCALE GENOMIC DNA]</scope>
    <source>
        <strain evidence="8 9">2789STDY5834928</strain>
    </source>
</reference>
<dbReference type="GO" id="GO:0004553">
    <property type="term" value="F:hydrolase activity, hydrolyzing O-glycosyl compounds"/>
    <property type="evidence" value="ECO:0007669"/>
    <property type="project" value="InterPro"/>
</dbReference>
<dbReference type="AlphaFoldDB" id="A0A174ZV80"/>
<dbReference type="CDD" id="cd04084">
    <property type="entry name" value="CBM6_xylanase-like"/>
    <property type="match status" value="1"/>
</dbReference>
<dbReference type="Gene3D" id="2.115.10.20">
    <property type="entry name" value="Glycosyl hydrolase domain, family 43"/>
    <property type="match status" value="1"/>
</dbReference>